<gene>
    <name evidence="2" type="ORF">J4Q44_G00318140</name>
</gene>
<dbReference type="EMBL" id="JAGTTL010000031">
    <property type="protein sequence ID" value="KAK6297231.1"/>
    <property type="molecule type" value="Genomic_DNA"/>
</dbReference>
<sequence length="79" mass="8999">MWEEKTGQKERTRLYAPLPTAPPPYDDHSKTMAPVLDIAGKVHYQQRTDKEKNGIETTTPKCGTFIFVFLQRCSGGEEK</sequence>
<evidence type="ECO:0000256" key="1">
    <source>
        <dbReference type="SAM" id="MobiDB-lite"/>
    </source>
</evidence>
<evidence type="ECO:0000313" key="3">
    <source>
        <dbReference type="Proteomes" id="UP001356427"/>
    </source>
</evidence>
<feature type="region of interest" description="Disordered" evidence="1">
    <location>
        <begin position="1"/>
        <end position="31"/>
    </location>
</feature>
<organism evidence="2 3">
    <name type="scientific">Coregonus suidteri</name>
    <dbReference type="NCBI Taxonomy" id="861788"/>
    <lineage>
        <taxon>Eukaryota</taxon>
        <taxon>Metazoa</taxon>
        <taxon>Chordata</taxon>
        <taxon>Craniata</taxon>
        <taxon>Vertebrata</taxon>
        <taxon>Euteleostomi</taxon>
        <taxon>Actinopterygii</taxon>
        <taxon>Neopterygii</taxon>
        <taxon>Teleostei</taxon>
        <taxon>Protacanthopterygii</taxon>
        <taxon>Salmoniformes</taxon>
        <taxon>Salmonidae</taxon>
        <taxon>Coregoninae</taxon>
        <taxon>Coregonus</taxon>
    </lineage>
</organism>
<dbReference type="Proteomes" id="UP001356427">
    <property type="component" value="Unassembled WGS sequence"/>
</dbReference>
<accession>A0AAN8QFN6</accession>
<evidence type="ECO:0000313" key="2">
    <source>
        <dbReference type="EMBL" id="KAK6297231.1"/>
    </source>
</evidence>
<name>A0AAN8QFN6_9TELE</name>
<proteinExistence type="predicted"/>
<feature type="compositionally biased region" description="Basic and acidic residues" evidence="1">
    <location>
        <begin position="1"/>
        <end position="13"/>
    </location>
</feature>
<reference evidence="2 3" key="1">
    <citation type="submission" date="2021-04" db="EMBL/GenBank/DDBJ databases">
        <authorList>
            <person name="De Guttry C."/>
            <person name="Zahm M."/>
            <person name="Klopp C."/>
            <person name="Cabau C."/>
            <person name="Louis A."/>
            <person name="Berthelot C."/>
            <person name="Parey E."/>
            <person name="Roest Crollius H."/>
            <person name="Montfort J."/>
            <person name="Robinson-Rechavi M."/>
            <person name="Bucao C."/>
            <person name="Bouchez O."/>
            <person name="Gislard M."/>
            <person name="Lluch J."/>
            <person name="Milhes M."/>
            <person name="Lampietro C."/>
            <person name="Lopez Roques C."/>
            <person name="Donnadieu C."/>
            <person name="Braasch I."/>
            <person name="Desvignes T."/>
            <person name="Postlethwait J."/>
            <person name="Bobe J."/>
            <person name="Wedekind C."/>
            <person name="Guiguen Y."/>
        </authorList>
    </citation>
    <scope>NUCLEOTIDE SEQUENCE [LARGE SCALE GENOMIC DNA]</scope>
    <source>
        <strain evidence="2">Cs_M1</strain>
        <tissue evidence="2">Blood</tissue>
    </source>
</reference>
<protein>
    <submittedName>
        <fullName evidence="2">Uncharacterized protein</fullName>
    </submittedName>
</protein>
<dbReference type="AlphaFoldDB" id="A0AAN8QFN6"/>
<keyword evidence="3" id="KW-1185">Reference proteome</keyword>
<comment type="caution">
    <text evidence="2">The sequence shown here is derived from an EMBL/GenBank/DDBJ whole genome shotgun (WGS) entry which is preliminary data.</text>
</comment>